<proteinExistence type="predicted"/>
<dbReference type="AlphaFoldDB" id="A0A5J4W4I6"/>
<name>A0A5J4W4I6_9EUKA</name>
<comment type="caution">
    <text evidence="1">The sequence shown here is derived from an EMBL/GenBank/DDBJ whole genome shotgun (WGS) entry which is preliminary data.</text>
</comment>
<evidence type="ECO:0000313" key="2">
    <source>
        <dbReference type="Proteomes" id="UP000324800"/>
    </source>
</evidence>
<organism evidence="1 2">
    <name type="scientific">Streblomastix strix</name>
    <dbReference type="NCBI Taxonomy" id="222440"/>
    <lineage>
        <taxon>Eukaryota</taxon>
        <taxon>Metamonada</taxon>
        <taxon>Preaxostyla</taxon>
        <taxon>Oxymonadida</taxon>
        <taxon>Streblomastigidae</taxon>
        <taxon>Streblomastix</taxon>
    </lineage>
</organism>
<reference evidence="1 2" key="1">
    <citation type="submission" date="2019-03" db="EMBL/GenBank/DDBJ databases">
        <title>Single cell metagenomics reveals metabolic interactions within the superorganism composed of flagellate Streblomastix strix and complex community of Bacteroidetes bacteria on its surface.</title>
        <authorList>
            <person name="Treitli S.C."/>
            <person name="Kolisko M."/>
            <person name="Husnik F."/>
            <person name="Keeling P."/>
            <person name="Hampl V."/>
        </authorList>
    </citation>
    <scope>NUCLEOTIDE SEQUENCE [LARGE SCALE GENOMIC DNA]</scope>
    <source>
        <strain evidence="1">ST1C</strain>
    </source>
</reference>
<dbReference type="EMBL" id="SNRW01003512">
    <property type="protein sequence ID" value="KAA6389630.1"/>
    <property type="molecule type" value="Genomic_DNA"/>
</dbReference>
<accession>A0A5J4W4I6</accession>
<evidence type="ECO:0000313" key="1">
    <source>
        <dbReference type="EMBL" id="KAA6389630.1"/>
    </source>
</evidence>
<protein>
    <submittedName>
        <fullName evidence="1">Uncharacterized protein</fullName>
    </submittedName>
</protein>
<sequence>MAILIVSSFSKWHFTRGTDPIVNGCALQYTLAPSLQNPPSVPVLFTPHNIVFLVEQLADSLAAPLVAPVPAITNPLNVNVLPSAFIRNPLFAAPLSLLKPIVNPNGLYSKLEVLRYIPHPAPLPLIRKPYEQLAVFGLIQAIPLIIPPFKKLTRTFALENFDKLMLKRGLRINADGSTLTFNGLVIAGTGATNGAANESANYSTRNTILWGVNSTGTEGGFYSDGAKVYWRAHPLTMGSVPP</sequence>
<dbReference type="Proteomes" id="UP000324800">
    <property type="component" value="Unassembled WGS sequence"/>
</dbReference>
<gene>
    <name evidence="1" type="ORF">EZS28_014843</name>
</gene>